<dbReference type="PROSITE" id="PS51683">
    <property type="entry name" value="SAM_OMT_II"/>
    <property type="match status" value="1"/>
</dbReference>
<dbReference type="Gene3D" id="3.40.50.150">
    <property type="entry name" value="Vaccinia Virus protein VP39"/>
    <property type="match status" value="1"/>
</dbReference>
<dbReference type="InterPro" id="IPR029063">
    <property type="entry name" value="SAM-dependent_MTases_sf"/>
</dbReference>
<evidence type="ECO:0000313" key="8">
    <source>
        <dbReference type="Proteomes" id="UP000286746"/>
    </source>
</evidence>
<keyword evidence="1 7" id="KW-0489">Methyltransferase</keyword>
<dbReference type="InterPro" id="IPR036390">
    <property type="entry name" value="WH_DNA-bd_sf"/>
</dbReference>
<comment type="caution">
    <text evidence="7">The sequence shown here is derived from an EMBL/GenBank/DDBJ whole genome shotgun (WGS) entry which is preliminary data.</text>
</comment>
<dbReference type="GO" id="GO:0032259">
    <property type="term" value="P:methylation"/>
    <property type="evidence" value="ECO:0007669"/>
    <property type="project" value="UniProtKB-KW"/>
</dbReference>
<feature type="domain" description="O-methyltransferase C-terminal" evidence="5">
    <location>
        <begin position="121"/>
        <end position="328"/>
    </location>
</feature>
<organism evidence="7 8">
    <name type="scientific">Streptomyces paromomycinus</name>
    <name type="common">Streptomyces rimosus subsp. paromomycinus</name>
    <dbReference type="NCBI Taxonomy" id="92743"/>
    <lineage>
        <taxon>Bacteria</taxon>
        <taxon>Bacillati</taxon>
        <taxon>Actinomycetota</taxon>
        <taxon>Actinomycetes</taxon>
        <taxon>Kitasatosporales</taxon>
        <taxon>Streptomycetaceae</taxon>
        <taxon>Streptomyces</taxon>
    </lineage>
</organism>
<dbReference type="Gene3D" id="1.10.287.1350">
    <property type="match status" value="1"/>
</dbReference>
<evidence type="ECO:0000256" key="2">
    <source>
        <dbReference type="ARBA" id="ARBA00022679"/>
    </source>
</evidence>
<dbReference type="Pfam" id="PF00891">
    <property type="entry name" value="Methyltransf_2"/>
    <property type="match status" value="1"/>
</dbReference>
<evidence type="ECO:0000256" key="1">
    <source>
        <dbReference type="ARBA" id="ARBA00022603"/>
    </source>
</evidence>
<proteinExistence type="predicted"/>
<dbReference type="InterPro" id="IPR036388">
    <property type="entry name" value="WH-like_DNA-bd_sf"/>
</dbReference>
<gene>
    <name evidence="7" type="ORF">GKJPGBOP_03647</name>
</gene>
<protein>
    <submittedName>
        <fullName evidence="7">Hydroxyneurosporene-O-methyltransferase</fullName>
    </submittedName>
</protein>
<dbReference type="InterPro" id="IPR001077">
    <property type="entry name" value="COMT_C"/>
</dbReference>
<keyword evidence="8" id="KW-1185">Reference proteome</keyword>
<dbReference type="RefSeq" id="WP_246177400.1">
    <property type="nucleotide sequence ID" value="NZ_BHZD01000001.1"/>
</dbReference>
<evidence type="ECO:0000313" key="7">
    <source>
        <dbReference type="EMBL" id="GCD43961.1"/>
    </source>
</evidence>
<evidence type="ECO:0000259" key="6">
    <source>
        <dbReference type="Pfam" id="PF08100"/>
    </source>
</evidence>
<dbReference type="PANTHER" id="PTHR43712:SF2">
    <property type="entry name" value="O-METHYLTRANSFERASE CICE"/>
    <property type="match status" value="1"/>
</dbReference>
<reference evidence="7 8" key="1">
    <citation type="submission" date="2018-11" db="EMBL/GenBank/DDBJ databases">
        <title>Whole genome sequence of Streptomyces paromomycinus NBRC 15454(T).</title>
        <authorList>
            <person name="Komaki H."/>
            <person name="Tamura T."/>
        </authorList>
    </citation>
    <scope>NUCLEOTIDE SEQUENCE [LARGE SCALE GENOMIC DNA]</scope>
    <source>
        <strain evidence="7 8">NBRC 15454</strain>
    </source>
</reference>
<accession>A0A401W3T2</accession>
<dbReference type="CDD" id="cd02440">
    <property type="entry name" value="AdoMet_MTases"/>
    <property type="match status" value="1"/>
</dbReference>
<dbReference type="GO" id="GO:0046983">
    <property type="term" value="F:protein dimerization activity"/>
    <property type="evidence" value="ECO:0007669"/>
    <property type="project" value="InterPro"/>
</dbReference>
<evidence type="ECO:0000256" key="4">
    <source>
        <dbReference type="PIRSR" id="PIRSR005739-1"/>
    </source>
</evidence>
<evidence type="ECO:0000259" key="5">
    <source>
        <dbReference type="Pfam" id="PF00891"/>
    </source>
</evidence>
<dbReference type="PANTHER" id="PTHR43712">
    <property type="entry name" value="PUTATIVE (AFU_ORTHOLOGUE AFUA_4G14580)-RELATED"/>
    <property type="match status" value="1"/>
</dbReference>
<name>A0A401W3T2_STREY</name>
<dbReference type="InterPro" id="IPR012967">
    <property type="entry name" value="COMT_dimerisation"/>
</dbReference>
<dbReference type="InterPro" id="IPR016461">
    <property type="entry name" value="COMT-like"/>
</dbReference>
<dbReference type="GO" id="GO:0008171">
    <property type="term" value="F:O-methyltransferase activity"/>
    <property type="evidence" value="ECO:0007669"/>
    <property type="project" value="InterPro"/>
</dbReference>
<dbReference type="SUPFAM" id="SSF46785">
    <property type="entry name" value="Winged helix' DNA-binding domain"/>
    <property type="match status" value="1"/>
</dbReference>
<evidence type="ECO:0000256" key="3">
    <source>
        <dbReference type="ARBA" id="ARBA00022691"/>
    </source>
</evidence>
<feature type="active site" description="Proton acceptor" evidence="4">
    <location>
        <position position="254"/>
    </location>
</feature>
<dbReference type="PIRSF" id="PIRSF005739">
    <property type="entry name" value="O-mtase"/>
    <property type="match status" value="1"/>
</dbReference>
<dbReference type="SUPFAM" id="SSF53335">
    <property type="entry name" value="S-adenosyl-L-methionine-dependent methyltransferases"/>
    <property type="match status" value="1"/>
</dbReference>
<keyword evidence="3" id="KW-0949">S-adenosyl-L-methionine</keyword>
<feature type="domain" description="O-methyltransferase dimerisation" evidence="6">
    <location>
        <begin position="20"/>
        <end position="94"/>
    </location>
</feature>
<dbReference type="Pfam" id="PF08100">
    <property type="entry name" value="Dimerisation"/>
    <property type="match status" value="1"/>
</dbReference>
<sequence length="349" mass="36962">MEANEERATPAREARAIVSRLLFGQLATYAVGAAVRLGVLDRIGDGTRTAADVAASGGTDPQATLRLLRALAALDLLTEHEAGVFEATAAGALLRRDAPDSMATLARVFCEPFMTRARERVEDSVRSGAPAFDAIFGTDFFSHLKDEPELSRAFNAAMGQRTHTAAQHVPPHYDFGRFTTIVDVGGGDGTLIAAILRAHPAPRGMIYDRPEGLAQAPAKLAAAGVAERVTLEPGDFFAAAPPGGDLYLLKSVLHDWNDEQCAGILGHIRQVLPPDGRLVIIEPVLGDTVRPGATALPYMSDLNMLVTVGGRERTRADFEDLCATAGFKITGVTPLPTADGLYVIEAAAI</sequence>
<dbReference type="Proteomes" id="UP000286746">
    <property type="component" value="Unassembled WGS sequence"/>
</dbReference>
<dbReference type="Gene3D" id="1.10.10.10">
    <property type="entry name" value="Winged helix-like DNA-binding domain superfamily/Winged helix DNA-binding domain"/>
    <property type="match status" value="1"/>
</dbReference>
<dbReference type="AlphaFoldDB" id="A0A401W3T2"/>
<dbReference type="EMBL" id="BHZD01000001">
    <property type="protein sequence ID" value="GCD43961.1"/>
    <property type="molecule type" value="Genomic_DNA"/>
</dbReference>
<keyword evidence="2 7" id="KW-0808">Transferase</keyword>